<proteinExistence type="inferred from homology"/>
<dbReference type="HAMAP" id="MF_00056">
    <property type="entry name" value="KDO8P_synth"/>
    <property type="match status" value="1"/>
</dbReference>
<dbReference type="InterPro" id="IPR006269">
    <property type="entry name" value="KDO8P_synthase"/>
</dbReference>
<evidence type="ECO:0000256" key="6">
    <source>
        <dbReference type="ARBA" id="ARBA00022679"/>
    </source>
</evidence>
<dbReference type="InterPro" id="IPR006218">
    <property type="entry name" value="DAHP1/KDSA"/>
</dbReference>
<evidence type="ECO:0000256" key="2">
    <source>
        <dbReference type="ARBA" id="ARBA00004756"/>
    </source>
</evidence>
<dbReference type="EC" id="2.5.1.55" evidence="8"/>
<comment type="pathway">
    <text evidence="2">Bacterial outer membrane biogenesis; lipopolysaccharide biosynthesis.</text>
</comment>
<comment type="similarity">
    <text evidence="4 8">Belongs to the KdsA family.</text>
</comment>
<evidence type="ECO:0000256" key="3">
    <source>
        <dbReference type="ARBA" id="ARBA00004845"/>
    </source>
</evidence>
<evidence type="ECO:0000313" key="10">
    <source>
        <dbReference type="EMBL" id="KPJ70238.1"/>
    </source>
</evidence>
<organism evidence="10 11">
    <name type="scientific">candidate division WOR-1 bacterium DG_54_3</name>
    <dbReference type="NCBI Taxonomy" id="1703775"/>
    <lineage>
        <taxon>Bacteria</taxon>
        <taxon>Bacillati</taxon>
        <taxon>Saganbacteria</taxon>
    </lineage>
</organism>
<dbReference type="UniPathway" id="UPA00030"/>
<dbReference type="PATRIC" id="fig|1703775.3.peg.99"/>
<comment type="catalytic activity">
    <reaction evidence="7 8">
        <text>D-arabinose 5-phosphate + phosphoenolpyruvate + H2O = 3-deoxy-alpha-D-manno-2-octulosonate-8-phosphate + phosphate</text>
        <dbReference type="Rhea" id="RHEA:14053"/>
        <dbReference type="ChEBI" id="CHEBI:15377"/>
        <dbReference type="ChEBI" id="CHEBI:43474"/>
        <dbReference type="ChEBI" id="CHEBI:57693"/>
        <dbReference type="ChEBI" id="CHEBI:58702"/>
        <dbReference type="ChEBI" id="CHEBI:85985"/>
        <dbReference type="EC" id="2.5.1.55"/>
    </reaction>
</comment>
<feature type="domain" description="DAHP synthetase I/KDSA" evidence="9">
    <location>
        <begin position="8"/>
        <end position="275"/>
    </location>
</feature>
<dbReference type="GO" id="GO:0019294">
    <property type="term" value="P:keto-3-deoxy-D-manno-octulosonic acid biosynthetic process"/>
    <property type="evidence" value="ECO:0007669"/>
    <property type="project" value="UniProtKB-UniRule"/>
</dbReference>
<dbReference type="InterPro" id="IPR013785">
    <property type="entry name" value="Aldolase_TIM"/>
</dbReference>
<comment type="caution">
    <text evidence="10">The sequence shown here is derived from an EMBL/GenBank/DDBJ whole genome shotgun (WGS) entry which is preliminary data.</text>
</comment>
<evidence type="ECO:0000256" key="1">
    <source>
        <dbReference type="ARBA" id="ARBA00004496"/>
    </source>
</evidence>
<evidence type="ECO:0000256" key="5">
    <source>
        <dbReference type="ARBA" id="ARBA00022490"/>
    </source>
</evidence>
<dbReference type="GO" id="GO:0008676">
    <property type="term" value="F:3-deoxy-8-phosphooctulonate synthase activity"/>
    <property type="evidence" value="ECO:0007669"/>
    <property type="project" value="UniProtKB-UniRule"/>
</dbReference>
<evidence type="ECO:0000256" key="7">
    <source>
        <dbReference type="ARBA" id="ARBA00049112"/>
    </source>
</evidence>
<accession>A0A0S7Y690</accession>
<evidence type="ECO:0000313" key="11">
    <source>
        <dbReference type="Proteomes" id="UP000051861"/>
    </source>
</evidence>
<dbReference type="Proteomes" id="UP000051861">
    <property type="component" value="Unassembled WGS sequence"/>
</dbReference>
<dbReference type="NCBIfam" id="TIGR01362">
    <property type="entry name" value="KDO8P_synth"/>
    <property type="match status" value="1"/>
</dbReference>
<dbReference type="PANTHER" id="PTHR21057">
    <property type="entry name" value="PHOSPHO-2-DEHYDRO-3-DEOXYHEPTONATE ALDOLASE"/>
    <property type="match status" value="1"/>
</dbReference>
<keyword evidence="6 8" id="KW-0808">Transferase</keyword>
<dbReference type="GO" id="GO:0005737">
    <property type="term" value="C:cytoplasm"/>
    <property type="evidence" value="ECO:0007669"/>
    <property type="project" value="UniProtKB-SubCell"/>
</dbReference>
<sequence length="282" mass="30995">MPIASKEIRINSKVKIGGLQPLFLIGGPCVIESEKHTLFLAKEIKKVCQGLQIPLIFKASYDKANRSSIKSFRGPGLESGLEILRTVKEECGVPVLSDVHETSQIEKAAQILDVIQIPAFLCRQTDLVLEAARTQKPINLKKGQFLSPQEMKNVVEKALSQNNENIILTERGTCFGYNNLVFDIRSIPTMKEWGFPVVVDASHSVQKPGGEKTSSGGESEFIPYIANAGISTGADGVFLEVHENPQSALSDKHNSLILNKLQDFLATLLRIKEAITENNNLD</sequence>
<keyword evidence="8" id="KW-0448">Lipopolysaccharide biosynthesis</keyword>
<dbReference type="NCBIfam" id="NF003543">
    <property type="entry name" value="PRK05198.1"/>
    <property type="match status" value="1"/>
</dbReference>
<dbReference type="Gene3D" id="3.20.20.70">
    <property type="entry name" value="Aldolase class I"/>
    <property type="match status" value="1"/>
</dbReference>
<evidence type="ECO:0000259" key="9">
    <source>
        <dbReference type="Pfam" id="PF00793"/>
    </source>
</evidence>
<comment type="pathway">
    <text evidence="3 8">Carbohydrate biosynthesis; 3-deoxy-D-manno-octulosonate biosynthesis; 3-deoxy-D-manno-octulosonate from D-ribulose 5-phosphate: step 2/3.</text>
</comment>
<dbReference type="EMBL" id="LIZX01000004">
    <property type="protein sequence ID" value="KPJ70238.1"/>
    <property type="molecule type" value="Genomic_DNA"/>
</dbReference>
<evidence type="ECO:0000256" key="8">
    <source>
        <dbReference type="HAMAP-Rule" id="MF_00056"/>
    </source>
</evidence>
<reference evidence="10 11" key="1">
    <citation type="journal article" date="2015" name="Microbiome">
        <title>Genomic resolution of linkages in carbon, nitrogen, and sulfur cycling among widespread estuary sediment bacteria.</title>
        <authorList>
            <person name="Baker B.J."/>
            <person name="Lazar C.S."/>
            <person name="Teske A.P."/>
            <person name="Dick G.J."/>
        </authorList>
    </citation>
    <scope>NUCLEOTIDE SEQUENCE [LARGE SCALE GENOMIC DNA]</scope>
    <source>
        <strain evidence="10">DG_54_3</strain>
    </source>
</reference>
<keyword evidence="5 8" id="KW-0963">Cytoplasm</keyword>
<evidence type="ECO:0000256" key="4">
    <source>
        <dbReference type="ARBA" id="ARBA00010499"/>
    </source>
</evidence>
<dbReference type="Pfam" id="PF00793">
    <property type="entry name" value="DAHP_synth_1"/>
    <property type="match status" value="1"/>
</dbReference>
<protein>
    <recommendedName>
        <fullName evidence="8">2-dehydro-3-deoxyphosphooctonate aldolase</fullName>
        <ecNumber evidence="8">2.5.1.55</ecNumber>
    </recommendedName>
    <alternativeName>
        <fullName evidence="8">3-deoxy-D-manno-octulosonic acid 8-phosphate synthase</fullName>
    </alternativeName>
    <alternativeName>
        <fullName evidence="8">KDO-8-phosphate synthase</fullName>
        <shortName evidence="8">KDO 8-P synthase</shortName>
        <shortName evidence="8">KDOPS</shortName>
    </alternativeName>
    <alternativeName>
        <fullName evidence="8">Phospho-2-dehydro-3-deoxyoctonate aldolase</fullName>
    </alternativeName>
</protein>
<gene>
    <name evidence="8" type="primary">kdsA</name>
    <name evidence="10" type="ORF">AMJ44_00560</name>
</gene>
<name>A0A0S7Y690_UNCSA</name>
<comment type="subcellular location">
    <subcellularLocation>
        <location evidence="1 8">Cytoplasm</location>
    </subcellularLocation>
</comment>
<dbReference type="AlphaFoldDB" id="A0A0S7Y690"/>
<dbReference type="SUPFAM" id="SSF51569">
    <property type="entry name" value="Aldolase"/>
    <property type="match status" value="1"/>
</dbReference>
<dbReference type="UniPathway" id="UPA00357">
    <property type="reaction ID" value="UER00474"/>
</dbReference>